<dbReference type="InterPro" id="IPR009057">
    <property type="entry name" value="Homeodomain-like_sf"/>
</dbReference>
<reference evidence="7" key="1">
    <citation type="journal article" date="2019" name="Int. J. Syst. Evol. Microbiol.">
        <title>The Global Catalogue of Microorganisms (GCM) 10K type strain sequencing project: providing services to taxonomists for standard genome sequencing and annotation.</title>
        <authorList>
            <consortium name="The Broad Institute Genomics Platform"/>
            <consortium name="The Broad Institute Genome Sequencing Center for Infectious Disease"/>
            <person name="Wu L."/>
            <person name="Ma J."/>
        </authorList>
    </citation>
    <scope>NUCLEOTIDE SEQUENCE [LARGE SCALE GENOMIC DNA]</scope>
    <source>
        <strain evidence="7">CCUG 60529</strain>
    </source>
</reference>
<accession>A0ABW3BTY7</accession>
<dbReference type="EMBL" id="JBHTIB010000012">
    <property type="protein sequence ID" value="MFD0836551.1"/>
    <property type="molecule type" value="Genomic_DNA"/>
</dbReference>
<evidence type="ECO:0000256" key="4">
    <source>
        <dbReference type="PROSITE-ProRule" id="PRU00335"/>
    </source>
</evidence>
<keyword evidence="2 4" id="KW-0238">DNA-binding</keyword>
<keyword evidence="1" id="KW-0805">Transcription regulation</keyword>
<dbReference type="PROSITE" id="PS50977">
    <property type="entry name" value="HTH_TETR_2"/>
    <property type="match status" value="1"/>
</dbReference>
<proteinExistence type="predicted"/>
<keyword evidence="7" id="KW-1185">Reference proteome</keyword>
<evidence type="ECO:0000256" key="1">
    <source>
        <dbReference type="ARBA" id="ARBA00023015"/>
    </source>
</evidence>
<dbReference type="PANTHER" id="PTHR47506">
    <property type="entry name" value="TRANSCRIPTIONAL REGULATORY PROTEIN"/>
    <property type="match status" value="1"/>
</dbReference>
<evidence type="ECO:0000313" key="6">
    <source>
        <dbReference type="EMBL" id="MFD0836551.1"/>
    </source>
</evidence>
<protein>
    <submittedName>
        <fullName evidence="6">TetR/AcrR family transcriptional regulator</fullName>
    </submittedName>
</protein>
<evidence type="ECO:0000259" key="5">
    <source>
        <dbReference type="PROSITE" id="PS50977"/>
    </source>
</evidence>
<organism evidence="6 7">
    <name type="scientific">Mariniflexile aquimaris</name>
    <dbReference type="NCBI Taxonomy" id="881009"/>
    <lineage>
        <taxon>Bacteria</taxon>
        <taxon>Pseudomonadati</taxon>
        <taxon>Bacteroidota</taxon>
        <taxon>Flavobacteriia</taxon>
        <taxon>Flavobacteriales</taxon>
        <taxon>Flavobacteriaceae</taxon>
        <taxon>Mariniflexile</taxon>
    </lineage>
</organism>
<evidence type="ECO:0000256" key="2">
    <source>
        <dbReference type="ARBA" id="ARBA00023125"/>
    </source>
</evidence>
<dbReference type="SUPFAM" id="SSF46689">
    <property type="entry name" value="Homeodomain-like"/>
    <property type="match status" value="1"/>
</dbReference>
<dbReference type="Pfam" id="PF00440">
    <property type="entry name" value="TetR_N"/>
    <property type="match status" value="1"/>
</dbReference>
<dbReference type="Proteomes" id="UP001597011">
    <property type="component" value="Unassembled WGS sequence"/>
</dbReference>
<comment type="caution">
    <text evidence="6">The sequence shown here is derived from an EMBL/GenBank/DDBJ whole genome shotgun (WGS) entry which is preliminary data.</text>
</comment>
<dbReference type="SUPFAM" id="SSF48498">
    <property type="entry name" value="Tetracyclin repressor-like, C-terminal domain"/>
    <property type="match status" value="1"/>
</dbReference>
<keyword evidence="3" id="KW-0804">Transcription</keyword>
<dbReference type="InterPro" id="IPR001647">
    <property type="entry name" value="HTH_TetR"/>
</dbReference>
<evidence type="ECO:0000313" key="7">
    <source>
        <dbReference type="Proteomes" id="UP001597011"/>
    </source>
</evidence>
<dbReference type="RefSeq" id="WP_379942683.1">
    <property type="nucleotide sequence ID" value="NZ_JBHTIB010000012.1"/>
</dbReference>
<feature type="domain" description="HTH tetR-type" evidence="5">
    <location>
        <begin position="6"/>
        <end position="66"/>
    </location>
</feature>
<name>A0ABW3BTY7_9FLAO</name>
<feature type="DNA-binding region" description="H-T-H motif" evidence="4">
    <location>
        <begin position="29"/>
        <end position="48"/>
    </location>
</feature>
<evidence type="ECO:0000256" key="3">
    <source>
        <dbReference type="ARBA" id="ARBA00023163"/>
    </source>
</evidence>
<sequence>MARTKAYKEDEVIEKAMNLFWRNGYESTSMHMLEKEMGINKFSIYASFGSKNGVFLESLKCYKQKLNSLITKLKASNDGTLGIKNYFYDFIDFTKETEFGKGCLITNTANEIGDEADEQIKVALTAFTEEVKQVFKTILKQDATKNPETIEQEADFFIIAMFGLSSATRIFNKKQLDNYIENIFKNR</sequence>
<dbReference type="PANTHER" id="PTHR47506:SF1">
    <property type="entry name" value="HTH-TYPE TRANSCRIPTIONAL REGULATOR YJDC"/>
    <property type="match status" value="1"/>
</dbReference>
<gene>
    <name evidence="6" type="ORF">ACFQ0I_12300</name>
</gene>
<dbReference type="Gene3D" id="1.10.10.60">
    <property type="entry name" value="Homeodomain-like"/>
    <property type="match status" value="1"/>
</dbReference>
<dbReference type="Gene3D" id="1.10.357.10">
    <property type="entry name" value="Tetracycline Repressor, domain 2"/>
    <property type="match status" value="1"/>
</dbReference>
<dbReference type="InterPro" id="IPR036271">
    <property type="entry name" value="Tet_transcr_reg_TetR-rel_C_sf"/>
</dbReference>